<dbReference type="InterPro" id="IPR014710">
    <property type="entry name" value="RmlC-like_jellyroll"/>
</dbReference>
<proteinExistence type="predicted"/>
<name>A0A8J7TKK9_9BACT</name>
<dbReference type="Gene3D" id="2.60.120.10">
    <property type="entry name" value="Jelly Rolls"/>
    <property type="match status" value="1"/>
</dbReference>
<dbReference type="Proteomes" id="UP000664277">
    <property type="component" value="Unassembled WGS sequence"/>
</dbReference>
<dbReference type="AlphaFoldDB" id="A0A8J7TKK9"/>
<dbReference type="InterPro" id="IPR000888">
    <property type="entry name" value="RmlC-like"/>
</dbReference>
<comment type="caution">
    <text evidence="1">The sequence shown here is derived from an EMBL/GenBank/DDBJ whole genome shotgun (WGS) entry which is preliminary data.</text>
</comment>
<dbReference type="InterPro" id="IPR011051">
    <property type="entry name" value="RmlC_Cupin_sf"/>
</dbReference>
<dbReference type="Pfam" id="PF00908">
    <property type="entry name" value="dTDP_sugar_isom"/>
    <property type="match status" value="1"/>
</dbReference>
<evidence type="ECO:0000313" key="1">
    <source>
        <dbReference type="EMBL" id="MBN8659619.1"/>
    </source>
</evidence>
<dbReference type="PANTHER" id="PTHR21047">
    <property type="entry name" value="DTDP-6-DEOXY-D-GLUCOSE-3,5 EPIMERASE"/>
    <property type="match status" value="1"/>
</dbReference>
<protein>
    <submittedName>
        <fullName evidence="1">dTDP-4-dehydrorhamnose 3,5-epimerase family protein</fullName>
    </submittedName>
</protein>
<dbReference type="GO" id="GO:0008830">
    <property type="term" value="F:dTDP-4-dehydrorhamnose 3,5-epimerase activity"/>
    <property type="evidence" value="ECO:0007669"/>
    <property type="project" value="InterPro"/>
</dbReference>
<dbReference type="GO" id="GO:0000271">
    <property type="term" value="P:polysaccharide biosynthetic process"/>
    <property type="evidence" value="ECO:0007669"/>
    <property type="project" value="TreeGrafter"/>
</dbReference>
<reference evidence="1" key="1">
    <citation type="submission" date="2021-02" db="EMBL/GenBank/DDBJ databases">
        <title>Genome-Resolved Metagenomics of a Microbial Community Performing Photosynthetic Biological Nutrient Removal.</title>
        <authorList>
            <person name="Mcdaniel E.A."/>
        </authorList>
    </citation>
    <scope>NUCLEOTIDE SEQUENCE</scope>
    <source>
        <strain evidence="1">UWPOB_OBS1</strain>
    </source>
</reference>
<evidence type="ECO:0000313" key="2">
    <source>
        <dbReference type="Proteomes" id="UP000664277"/>
    </source>
</evidence>
<dbReference type="GO" id="GO:0005829">
    <property type="term" value="C:cytosol"/>
    <property type="evidence" value="ECO:0007669"/>
    <property type="project" value="TreeGrafter"/>
</dbReference>
<gene>
    <name evidence="1" type="ORF">J0M35_04605</name>
</gene>
<sequence length="150" mass="16835">MSIDGVVIKKLSQIADERGKIMHMMRVDDPLFAGFGEIYFSQVYPGVIKGWHLHSEMTLNYAVVSGMIKLVLYDDRPESSTRGLLQEVFLGDSDYKLVQVPPGVWNGFKGCGVAPSLVANLASHPHSADEISRMDPFDNHIPYDWSLMHR</sequence>
<accession>A0A8J7TKK9</accession>
<dbReference type="SUPFAM" id="SSF51182">
    <property type="entry name" value="RmlC-like cupins"/>
    <property type="match status" value="1"/>
</dbReference>
<dbReference type="EMBL" id="JAFLCK010000004">
    <property type="protein sequence ID" value="MBN8659619.1"/>
    <property type="molecule type" value="Genomic_DNA"/>
</dbReference>
<organism evidence="1 2">
    <name type="scientific">Candidatus Obscuribacter phosphatis</name>
    <dbReference type="NCBI Taxonomy" id="1906157"/>
    <lineage>
        <taxon>Bacteria</taxon>
        <taxon>Bacillati</taxon>
        <taxon>Candidatus Melainabacteria</taxon>
        <taxon>Candidatus Obscuribacterales</taxon>
        <taxon>Candidatus Obscuribacteraceae</taxon>
        <taxon>Candidatus Obscuribacter</taxon>
    </lineage>
</organism>
<dbReference type="PANTHER" id="PTHR21047:SF2">
    <property type="entry name" value="THYMIDINE DIPHOSPHO-4-KETO-RHAMNOSE 3,5-EPIMERASE"/>
    <property type="match status" value="1"/>
</dbReference>